<gene>
    <name evidence="2" type="ORF">HGB38_23695</name>
</gene>
<protein>
    <submittedName>
        <fullName evidence="2">Uncharacterized protein</fullName>
    </submittedName>
</protein>
<accession>A0A7X6R559</accession>
<comment type="caution">
    <text evidence="2">The sequence shown here is derived from an EMBL/GenBank/DDBJ whole genome shotgun (WGS) entry which is preliminary data.</text>
</comment>
<proteinExistence type="predicted"/>
<dbReference type="EMBL" id="JAAXOS010000011">
    <property type="protein sequence ID" value="NKY29199.1"/>
    <property type="molecule type" value="Genomic_DNA"/>
</dbReference>
<dbReference type="Proteomes" id="UP000540698">
    <property type="component" value="Unassembled WGS sequence"/>
</dbReference>
<name>A0A7X6R559_9NOCA</name>
<sequence>MSYDVTLLSDTEPVLPGGEFALGAPIRFTGLRVSPRVGGTGEFRHIAYAVRATGVEAPKPAPAPSSGAGAGPRSSGASSSSSGKSAAS</sequence>
<keyword evidence="3" id="KW-1185">Reference proteome</keyword>
<evidence type="ECO:0000256" key="1">
    <source>
        <dbReference type="SAM" id="MobiDB-lite"/>
    </source>
</evidence>
<organism evidence="2 3">
    <name type="scientific">Nocardia gamkensis</name>
    <dbReference type="NCBI Taxonomy" id="352869"/>
    <lineage>
        <taxon>Bacteria</taxon>
        <taxon>Bacillati</taxon>
        <taxon>Actinomycetota</taxon>
        <taxon>Actinomycetes</taxon>
        <taxon>Mycobacteriales</taxon>
        <taxon>Nocardiaceae</taxon>
        <taxon>Nocardia</taxon>
    </lineage>
</organism>
<feature type="region of interest" description="Disordered" evidence="1">
    <location>
        <begin position="55"/>
        <end position="88"/>
    </location>
</feature>
<dbReference type="RefSeq" id="WP_168434174.1">
    <property type="nucleotide sequence ID" value="NZ_JAAXOS010000011.1"/>
</dbReference>
<feature type="compositionally biased region" description="Low complexity" evidence="1">
    <location>
        <begin position="64"/>
        <end position="88"/>
    </location>
</feature>
<reference evidence="2 3" key="1">
    <citation type="submission" date="2020-04" db="EMBL/GenBank/DDBJ databases">
        <title>MicrobeNet Type strains.</title>
        <authorList>
            <person name="Nicholson A.C."/>
        </authorList>
    </citation>
    <scope>NUCLEOTIDE SEQUENCE [LARGE SCALE GENOMIC DNA]</scope>
    <source>
        <strain evidence="2 3">DSM 44956</strain>
    </source>
</reference>
<evidence type="ECO:0000313" key="3">
    <source>
        <dbReference type="Proteomes" id="UP000540698"/>
    </source>
</evidence>
<evidence type="ECO:0000313" key="2">
    <source>
        <dbReference type="EMBL" id="NKY29199.1"/>
    </source>
</evidence>
<dbReference type="AlphaFoldDB" id="A0A7X6R559"/>